<keyword evidence="2" id="KW-1185">Reference proteome</keyword>
<sequence>MKGIIRTHLFALAEEGEKKLRHTCKQRNDKTGVSLFQSLQNGLIVN</sequence>
<protein>
    <submittedName>
        <fullName evidence="1">Uncharacterized protein</fullName>
    </submittedName>
</protein>
<dbReference type="EMBL" id="BAEQ01000017">
    <property type="protein sequence ID" value="GAC27949.1"/>
    <property type="molecule type" value="Genomic_DNA"/>
</dbReference>
<comment type="caution">
    <text evidence="1">The sequence shown here is derived from an EMBL/GenBank/DDBJ whole genome shotgun (WGS) entry which is preliminary data.</text>
</comment>
<proteinExistence type="predicted"/>
<reference evidence="2" key="1">
    <citation type="journal article" date="2014" name="Environ. Microbiol.">
        <title>Comparative genomics of the marine bacterial genus Glaciecola reveals the high degree of genomic diversity and genomic characteristic for cold adaptation.</title>
        <authorList>
            <person name="Qin Q.L."/>
            <person name="Xie B.B."/>
            <person name="Yu Y."/>
            <person name="Shu Y.L."/>
            <person name="Rong J.C."/>
            <person name="Zhang Y.J."/>
            <person name="Zhao D.L."/>
            <person name="Chen X.L."/>
            <person name="Zhang X.Y."/>
            <person name="Chen B."/>
            <person name="Zhou B.C."/>
            <person name="Zhang Y.Z."/>
        </authorList>
    </citation>
    <scope>NUCLEOTIDE SEQUENCE [LARGE SCALE GENOMIC DNA]</scope>
    <source>
        <strain evidence="2">ACAM 615</strain>
    </source>
</reference>
<name>K6Y584_9ALTE</name>
<evidence type="ECO:0000313" key="1">
    <source>
        <dbReference type="EMBL" id="GAC27949.1"/>
    </source>
</evidence>
<evidence type="ECO:0000313" key="2">
    <source>
        <dbReference type="Proteomes" id="UP000006251"/>
    </source>
</evidence>
<dbReference type="AlphaFoldDB" id="K6Y584"/>
<dbReference type="Proteomes" id="UP000006251">
    <property type="component" value="Unassembled WGS sequence"/>
</dbReference>
<organism evidence="1 2">
    <name type="scientific">Brumicola pallidula DSM 14239 = ACAM 615</name>
    <dbReference type="NCBI Taxonomy" id="1121922"/>
    <lineage>
        <taxon>Bacteria</taxon>
        <taxon>Pseudomonadati</taxon>
        <taxon>Pseudomonadota</taxon>
        <taxon>Gammaproteobacteria</taxon>
        <taxon>Alteromonadales</taxon>
        <taxon>Alteromonadaceae</taxon>
        <taxon>Brumicola</taxon>
    </lineage>
</organism>
<dbReference type="STRING" id="1121922.GCA_000428905_00096"/>
<accession>K6Y584</accession>
<gene>
    <name evidence="1" type="ORF">GPAL_1070</name>
</gene>